<dbReference type="PROSITE" id="PS50181">
    <property type="entry name" value="FBOX"/>
    <property type="match status" value="1"/>
</dbReference>
<evidence type="ECO:0000313" key="3">
    <source>
        <dbReference type="Proteomes" id="UP000054097"/>
    </source>
</evidence>
<keyword evidence="3" id="KW-1185">Reference proteome</keyword>
<dbReference type="CDD" id="cd09917">
    <property type="entry name" value="F-box_SF"/>
    <property type="match status" value="1"/>
</dbReference>
<organism evidence="2 3">
    <name type="scientific">Serendipita vermifera MAFF 305830</name>
    <dbReference type="NCBI Taxonomy" id="933852"/>
    <lineage>
        <taxon>Eukaryota</taxon>
        <taxon>Fungi</taxon>
        <taxon>Dikarya</taxon>
        <taxon>Basidiomycota</taxon>
        <taxon>Agaricomycotina</taxon>
        <taxon>Agaricomycetes</taxon>
        <taxon>Sebacinales</taxon>
        <taxon>Serendipitaceae</taxon>
        <taxon>Serendipita</taxon>
    </lineage>
</organism>
<evidence type="ECO:0000259" key="1">
    <source>
        <dbReference type="PROSITE" id="PS50181"/>
    </source>
</evidence>
<dbReference type="Gene3D" id="1.20.1280.50">
    <property type="match status" value="1"/>
</dbReference>
<reference evidence="2 3" key="1">
    <citation type="submission" date="2014-04" db="EMBL/GenBank/DDBJ databases">
        <authorList>
            <consortium name="DOE Joint Genome Institute"/>
            <person name="Kuo A."/>
            <person name="Zuccaro A."/>
            <person name="Kohler A."/>
            <person name="Nagy L.G."/>
            <person name="Floudas D."/>
            <person name="Copeland A."/>
            <person name="Barry K.W."/>
            <person name="Cichocki N."/>
            <person name="Veneault-Fourrey C."/>
            <person name="LaButti K."/>
            <person name="Lindquist E.A."/>
            <person name="Lipzen A."/>
            <person name="Lundell T."/>
            <person name="Morin E."/>
            <person name="Murat C."/>
            <person name="Sun H."/>
            <person name="Tunlid A."/>
            <person name="Henrissat B."/>
            <person name="Grigoriev I.V."/>
            <person name="Hibbett D.S."/>
            <person name="Martin F."/>
            <person name="Nordberg H.P."/>
            <person name="Cantor M.N."/>
            <person name="Hua S.X."/>
        </authorList>
    </citation>
    <scope>NUCLEOTIDE SEQUENCE [LARGE SCALE GENOMIC DNA]</scope>
    <source>
        <strain evidence="2 3">MAFF 305830</strain>
    </source>
</reference>
<evidence type="ECO:0000313" key="2">
    <source>
        <dbReference type="EMBL" id="KIM26480.1"/>
    </source>
</evidence>
<gene>
    <name evidence="2" type="ORF">M408DRAFT_193627</name>
</gene>
<proteinExistence type="predicted"/>
<dbReference type="Proteomes" id="UP000054097">
    <property type="component" value="Unassembled WGS sequence"/>
</dbReference>
<protein>
    <recommendedName>
        <fullName evidence="1">F-box domain-containing protein</fullName>
    </recommendedName>
</protein>
<dbReference type="Pfam" id="PF12937">
    <property type="entry name" value="F-box-like"/>
    <property type="match status" value="1"/>
</dbReference>
<accession>A0A0C3APH7</accession>
<dbReference type="OrthoDB" id="2745718at2759"/>
<dbReference type="AlphaFoldDB" id="A0A0C3APH7"/>
<dbReference type="HOGENOM" id="CLU_512997_0_0_1"/>
<dbReference type="InterPro" id="IPR001810">
    <property type="entry name" value="F-box_dom"/>
</dbReference>
<dbReference type="InterPro" id="IPR036047">
    <property type="entry name" value="F-box-like_dom_sf"/>
</dbReference>
<dbReference type="SMART" id="SM00256">
    <property type="entry name" value="FBOX"/>
    <property type="match status" value="1"/>
</dbReference>
<reference evidence="3" key="2">
    <citation type="submission" date="2015-01" db="EMBL/GenBank/DDBJ databases">
        <title>Evolutionary Origins and Diversification of the Mycorrhizal Mutualists.</title>
        <authorList>
            <consortium name="DOE Joint Genome Institute"/>
            <consortium name="Mycorrhizal Genomics Consortium"/>
            <person name="Kohler A."/>
            <person name="Kuo A."/>
            <person name="Nagy L.G."/>
            <person name="Floudas D."/>
            <person name="Copeland A."/>
            <person name="Barry K.W."/>
            <person name="Cichocki N."/>
            <person name="Veneault-Fourrey C."/>
            <person name="LaButti K."/>
            <person name="Lindquist E.A."/>
            <person name="Lipzen A."/>
            <person name="Lundell T."/>
            <person name="Morin E."/>
            <person name="Murat C."/>
            <person name="Riley R."/>
            <person name="Ohm R."/>
            <person name="Sun H."/>
            <person name="Tunlid A."/>
            <person name="Henrissat B."/>
            <person name="Grigoriev I.V."/>
            <person name="Hibbett D.S."/>
            <person name="Martin F."/>
        </authorList>
    </citation>
    <scope>NUCLEOTIDE SEQUENCE [LARGE SCALE GENOMIC DNA]</scope>
    <source>
        <strain evidence="3">MAFF 305830</strain>
    </source>
</reference>
<dbReference type="SUPFAM" id="SSF81383">
    <property type="entry name" value="F-box domain"/>
    <property type="match status" value="1"/>
</dbReference>
<name>A0A0C3APH7_SERVB</name>
<sequence length="631" mass="71450">MDILQKLPNELIVHILSLSTARDILSCAACCHRLKELVSGSSELQFIIELAVQGLRLRNYPVTSFHLDDKSSTVKVPSAIKQIEIFKKSITARQALHPFTMASIPLERYEYEICDGLFGHALKDQENRFRGLEFQKLWIEEGQDECPPWRRYNDLGIDLADFSFDLAEDLLVLVEDPPFNLNMHTKIPKSVFIFTLSESTPHPLARSGYLQSPGEEPWYQCDIKICGPILAILFAFPHQIAHDHGRLSIWNWKTGEIIHTSGSVGGYAFLSQTIILVLLLAEDEENEDQPITQGEMRLEIIQLHENNEPSTFPDRLVLSLPLSTTPDGVYVFSDKPLSDSPNLLPDIRTTPYTLDETSERIIVLQFLTWNHYVFLSTRHLLRLFDSHSGSLLQPIPWDDWGPDGTFWMSGPHLQCGYTSVLGAKFCAISGYKRLFHTDSEGNIVRDEMDTTRCEDGDNARMLLLDFNKRPILRARGKSSSDEGEKEAVVDVGVVHDGTDEDDWVEEDDPKIEKAVVDVGEGAEVHDGTDEDDWVDEEDPKIARFRRRLGRIEVESGSAAHLFGMSSGGVPGEWACFSSHTEGMVLSRLPFRAFQREDVQGYLDWIVGMDHIVGISKETKHTYDVMQFTQGW</sequence>
<dbReference type="EMBL" id="KN824306">
    <property type="protein sequence ID" value="KIM26480.1"/>
    <property type="molecule type" value="Genomic_DNA"/>
</dbReference>
<feature type="domain" description="F-box" evidence="1">
    <location>
        <begin position="1"/>
        <end position="47"/>
    </location>
</feature>